<accession>A0A1G7DCZ8</accession>
<dbReference type="GeneID" id="78063033"/>
<dbReference type="EMBL" id="FNBD01000001">
    <property type="protein sequence ID" value="SDE49494.1"/>
    <property type="molecule type" value="Genomic_DNA"/>
</dbReference>
<dbReference type="Proteomes" id="UP000182114">
    <property type="component" value="Unassembled WGS sequence"/>
</dbReference>
<evidence type="ECO:0000313" key="2">
    <source>
        <dbReference type="Proteomes" id="UP000182114"/>
    </source>
</evidence>
<dbReference type="Pfam" id="PF18919">
    <property type="entry name" value="DUF5670"/>
    <property type="match status" value="1"/>
</dbReference>
<dbReference type="InterPro" id="IPR043727">
    <property type="entry name" value="Lmo0937-like"/>
</dbReference>
<evidence type="ECO:0000313" key="1">
    <source>
        <dbReference type="EMBL" id="SDE49494.1"/>
    </source>
</evidence>
<dbReference type="RefSeq" id="WP_139150184.1">
    <property type="nucleotide sequence ID" value="NZ_CANLMK010000001.1"/>
</dbReference>
<organism evidence="1 2">
    <name type="scientific">Cellulophaga baltica</name>
    <dbReference type="NCBI Taxonomy" id="76594"/>
    <lineage>
        <taxon>Bacteria</taxon>
        <taxon>Pseudomonadati</taxon>
        <taxon>Bacteroidota</taxon>
        <taxon>Flavobacteriia</taxon>
        <taxon>Flavobacteriales</taxon>
        <taxon>Flavobacteriaceae</taxon>
        <taxon>Cellulophaga</taxon>
    </lineage>
</organism>
<keyword evidence="2" id="KW-1185">Reference proteome</keyword>
<name>A0A1G7DCZ8_9FLAO</name>
<proteinExistence type="predicted"/>
<dbReference type="AlphaFoldDB" id="A0A1G7DCZ8"/>
<protein>
    <submittedName>
        <fullName evidence="1">Uncharacterized protein</fullName>
    </submittedName>
</protein>
<reference evidence="2" key="1">
    <citation type="submission" date="2016-10" db="EMBL/GenBank/DDBJ databases">
        <authorList>
            <person name="Varghese N."/>
            <person name="Submissions S."/>
        </authorList>
    </citation>
    <scope>NUCLEOTIDE SEQUENCE [LARGE SCALE GENOMIC DNA]</scope>
    <source>
        <strain evidence="2">DSM 24729</strain>
    </source>
</reference>
<sequence length="50" mass="5773">MLRYFKILAAILLALWAIGFFFFDFGLLIHLVLIMAAVLLIISVLKENNY</sequence>
<dbReference type="NCBIfam" id="NF033488">
    <property type="entry name" value="lmo0937_fam_TM"/>
    <property type="match status" value="1"/>
</dbReference>
<gene>
    <name evidence="1" type="ORF">SAMN04487992_101493</name>
</gene>